<gene>
    <name evidence="1" type="ORF">KC19_2G010200</name>
</gene>
<comment type="caution">
    <text evidence="1">The sequence shown here is derived from an EMBL/GenBank/DDBJ whole genome shotgun (WGS) entry which is preliminary data.</text>
</comment>
<dbReference type="AlphaFoldDB" id="A0A8T0IRG9"/>
<reference evidence="1" key="1">
    <citation type="submission" date="2020-06" db="EMBL/GenBank/DDBJ databases">
        <title>WGS assembly of Ceratodon purpureus strain R40.</title>
        <authorList>
            <person name="Carey S.B."/>
            <person name="Jenkins J."/>
            <person name="Shu S."/>
            <person name="Lovell J.T."/>
            <person name="Sreedasyam A."/>
            <person name="Maumus F."/>
            <person name="Tiley G.P."/>
            <person name="Fernandez-Pozo N."/>
            <person name="Barry K."/>
            <person name="Chen C."/>
            <person name="Wang M."/>
            <person name="Lipzen A."/>
            <person name="Daum C."/>
            <person name="Saski C.A."/>
            <person name="Payton A.C."/>
            <person name="Mcbreen J.C."/>
            <person name="Conrad R.E."/>
            <person name="Kollar L.M."/>
            <person name="Olsson S."/>
            <person name="Huttunen S."/>
            <person name="Landis J.B."/>
            <person name="Wickett N.J."/>
            <person name="Johnson M.G."/>
            <person name="Rensing S.A."/>
            <person name="Grimwood J."/>
            <person name="Schmutz J."/>
            <person name="Mcdaniel S.F."/>
        </authorList>
    </citation>
    <scope>NUCLEOTIDE SEQUENCE</scope>
    <source>
        <strain evidence="1">R40</strain>
    </source>
</reference>
<evidence type="ECO:0000313" key="2">
    <source>
        <dbReference type="Proteomes" id="UP000822688"/>
    </source>
</evidence>
<organism evidence="1 2">
    <name type="scientific">Ceratodon purpureus</name>
    <name type="common">Fire moss</name>
    <name type="synonym">Dicranum purpureum</name>
    <dbReference type="NCBI Taxonomy" id="3225"/>
    <lineage>
        <taxon>Eukaryota</taxon>
        <taxon>Viridiplantae</taxon>
        <taxon>Streptophyta</taxon>
        <taxon>Embryophyta</taxon>
        <taxon>Bryophyta</taxon>
        <taxon>Bryophytina</taxon>
        <taxon>Bryopsida</taxon>
        <taxon>Dicranidae</taxon>
        <taxon>Pseudoditrichales</taxon>
        <taxon>Ditrichaceae</taxon>
        <taxon>Ceratodon</taxon>
    </lineage>
</organism>
<keyword evidence="2" id="KW-1185">Reference proteome</keyword>
<sequence>MSKTAVGGWGGSSKLVTTWVRWACGRDRAFEYMIDKTIEHPRTRRGGFWGNLALPAALVPCLPACGGGGLPRSSHLMMATRLPSSSWSSFIQPGHPWEGGREGRRFSHSSHHLHSNFTYYAGLTGRGSCPTCPLPPWEAAQLVLCLRAYPSCSDGMMDGPVPPPLLLRCFSAHALPAPAPAPAHPSPRPTPTPAPAPPLLHHYPYHYPPSHSIPRFPPLLTTSFTCLSLLPLLSSRLLATLL</sequence>
<evidence type="ECO:0000313" key="1">
    <source>
        <dbReference type="EMBL" id="KAG0585416.1"/>
    </source>
</evidence>
<accession>A0A8T0IRG9</accession>
<dbReference type="Proteomes" id="UP000822688">
    <property type="component" value="Chromosome 2"/>
</dbReference>
<dbReference type="EMBL" id="CM026422">
    <property type="protein sequence ID" value="KAG0585416.1"/>
    <property type="molecule type" value="Genomic_DNA"/>
</dbReference>
<proteinExistence type="predicted"/>
<protein>
    <submittedName>
        <fullName evidence="1">Uncharacterized protein</fullName>
    </submittedName>
</protein>
<name>A0A8T0IRG9_CERPU</name>